<dbReference type="Pfam" id="PF02018">
    <property type="entry name" value="CBM_4_9"/>
    <property type="match status" value="1"/>
</dbReference>
<protein>
    <submittedName>
        <fullName evidence="5">Family 16 glycosylhydrolase</fullName>
    </submittedName>
</protein>
<organism evidence="5 6">
    <name type="scientific">Polaribacter pectinis</name>
    <dbReference type="NCBI Taxonomy" id="2738844"/>
    <lineage>
        <taxon>Bacteria</taxon>
        <taxon>Pseudomonadati</taxon>
        <taxon>Bacteroidota</taxon>
        <taxon>Flavobacteriia</taxon>
        <taxon>Flavobacteriales</taxon>
        <taxon>Flavobacteriaceae</taxon>
    </lineage>
</organism>
<dbReference type="InterPro" id="IPR050546">
    <property type="entry name" value="Glycosyl_Hydrlase_16"/>
</dbReference>
<sequence length="1080" mass="117180">MKEIRILILLLTVSISVNGQELITNGGFETGDFTGWTTNNCSIQANPATGAYNSNLKNSSASIKQTVTVVPGTLYNVSFKYRTFTGTATIDINATIKNNVNDAIIATSPNFDLTATSYITETFSFTPATGVTSVYFEISKGYDASGNNAIKLDDVSIINDGYTPPPVLIDPDTAVGQLPFGSVPGSWELEFSDEFNGSASPTPNTDRWVESVSANSRAPRPFQGVDDWWWRQDHVSVNGSGQLELKASKFDSNTMYCGSVETIGLYEPTYGYFEARIEIANTQKGNHTAFWMQGHNQGNVNDSGADGAELDFFESAWITNKTKAVVHYDGYGSDHMAYTVPYNTPNIHSGYHTFGAHWTSTTIDIYYDGVKVTSTSINKPFPFSTDPANGNPLVPQVPEWLWLSVGASFGDGTFNLQPIGDLSVAKVDWVRAYKSVELPSSNIVTNGDFETGERLPWNNFNNQVINTDDIRPGNQMGNIDNNEGSFSQILEVTPGVSYNVSFDYRWVSGAGNYDMIPIIVEGVSGATNITTTPAVPTLSTTPDSWHTSNFSFTAPSGVFNARILLNKLSGNRPIRVDNVSITVAPDKTWNGSTDTNWSTPTNWAEGTVPTTSEVVYIPSGLSNYPTLTSNVTVGQLIINSGASFIATGFTVTGGVSYYTSIADDKWHLIAPPVSGQVQNNNWVNANGIVSGTGNNKGISTYSNGTLDPTTGSWRYFTGTGSTFDTGIGYSMKKISGGLYTFSGTIPSGTQSVTITQDVSNWNLVGNPFPSYLLVSDIIGDNTNNLTGTHQFVYVWDNNKVGGAGYTTLSGTDYIHPGQAFFVNAANSNANNFSITEARQKHKNNVLFYRNSLSSIKLFITDSNQNIEYTEIEYKSNATKALDKGLDAGTFTGVSSNFNIYSHLVDESEGVNFMKQVLPDSDLESMVIPIGITADAGKEITFSAEVFNLQSDLKVFLEDKLNKTFTHLDKENANYTVTLSEAVSGIGRFYIHTAKSSLSINDTILENASIYKINSTTLRIVGLPQGVANVKLFNILGEQMINTTFKANGNQDVSLPKLAKGVYVVQLITATGKLNKKIVLE</sequence>
<dbReference type="InterPro" id="IPR000757">
    <property type="entry name" value="Beta-glucanase-like"/>
</dbReference>
<dbReference type="GO" id="GO:0004553">
    <property type="term" value="F:hydrolase activity, hydrolyzing O-glycosyl compounds"/>
    <property type="evidence" value="ECO:0007669"/>
    <property type="project" value="InterPro"/>
</dbReference>
<dbReference type="InterPro" id="IPR003305">
    <property type="entry name" value="CenC_carb-bd"/>
</dbReference>
<evidence type="ECO:0000313" key="5">
    <source>
        <dbReference type="EMBL" id="QNM84323.1"/>
    </source>
</evidence>
<dbReference type="NCBIfam" id="TIGR04183">
    <property type="entry name" value="Por_Secre_tail"/>
    <property type="match status" value="1"/>
</dbReference>
<dbReference type="InterPro" id="IPR013320">
    <property type="entry name" value="ConA-like_dom_sf"/>
</dbReference>
<dbReference type="CDD" id="cd00413">
    <property type="entry name" value="Glyco_hydrolase_16"/>
    <property type="match status" value="1"/>
</dbReference>
<comment type="similarity">
    <text evidence="1">Belongs to the glycosyl hydrolase 16 family.</text>
</comment>
<dbReference type="Gene3D" id="2.60.120.260">
    <property type="entry name" value="Galactose-binding domain-like"/>
    <property type="match status" value="2"/>
</dbReference>
<name>A0A7G9L6S4_9FLAO</name>
<dbReference type="PROSITE" id="PS51762">
    <property type="entry name" value="GH16_2"/>
    <property type="match status" value="1"/>
</dbReference>
<dbReference type="SUPFAM" id="SSF49785">
    <property type="entry name" value="Galactose-binding domain-like"/>
    <property type="match status" value="2"/>
</dbReference>
<evidence type="ECO:0000256" key="3">
    <source>
        <dbReference type="ARBA" id="ARBA00022801"/>
    </source>
</evidence>
<proteinExistence type="inferred from homology"/>
<dbReference type="Gene3D" id="2.60.120.200">
    <property type="match status" value="1"/>
</dbReference>
<dbReference type="RefSeq" id="WP_187481267.1">
    <property type="nucleotide sequence ID" value="NZ_CP060695.1"/>
</dbReference>
<keyword evidence="3 5" id="KW-0378">Hydrolase</keyword>
<evidence type="ECO:0000259" key="4">
    <source>
        <dbReference type="PROSITE" id="PS51762"/>
    </source>
</evidence>
<gene>
    <name evidence="5" type="ORF">H9W90_08875</name>
</gene>
<dbReference type="PANTHER" id="PTHR10963:SF55">
    <property type="entry name" value="GLYCOSIDE HYDROLASE FAMILY 16 PROTEIN"/>
    <property type="match status" value="1"/>
</dbReference>
<accession>A0A7G9L6S4</accession>
<evidence type="ECO:0000256" key="1">
    <source>
        <dbReference type="ARBA" id="ARBA00006865"/>
    </source>
</evidence>
<evidence type="ECO:0000313" key="6">
    <source>
        <dbReference type="Proteomes" id="UP000515808"/>
    </source>
</evidence>
<keyword evidence="2" id="KW-0732">Signal</keyword>
<keyword evidence="6" id="KW-1185">Reference proteome</keyword>
<dbReference type="AlphaFoldDB" id="A0A7G9L6S4"/>
<dbReference type="InterPro" id="IPR026444">
    <property type="entry name" value="Secre_tail"/>
</dbReference>
<dbReference type="EMBL" id="CP060695">
    <property type="protein sequence ID" value="QNM84323.1"/>
    <property type="molecule type" value="Genomic_DNA"/>
</dbReference>
<reference evidence="5 6" key="1">
    <citation type="submission" date="2020-08" db="EMBL/GenBank/DDBJ databases">
        <title>Polaribacter sp. L12M9 isolated from gut of the Korean scallop.</title>
        <authorList>
            <person name="Jeong Y.S."/>
        </authorList>
    </citation>
    <scope>NUCLEOTIDE SEQUENCE [LARGE SCALE GENOMIC DNA]</scope>
    <source>
        <strain evidence="5 6">L12M9</strain>
    </source>
</reference>
<dbReference type="Pfam" id="PF00722">
    <property type="entry name" value="Glyco_hydro_16"/>
    <property type="match status" value="1"/>
</dbReference>
<dbReference type="PANTHER" id="PTHR10963">
    <property type="entry name" value="GLYCOSYL HYDROLASE-RELATED"/>
    <property type="match status" value="1"/>
</dbReference>
<evidence type="ECO:0000256" key="2">
    <source>
        <dbReference type="ARBA" id="ARBA00022729"/>
    </source>
</evidence>
<dbReference type="InterPro" id="IPR008979">
    <property type="entry name" value="Galactose-bd-like_sf"/>
</dbReference>
<dbReference type="KEGG" id="ppec:H9W90_08875"/>
<dbReference type="SUPFAM" id="SSF49899">
    <property type="entry name" value="Concanavalin A-like lectins/glucanases"/>
    <property type="match status" value="1"/>
</dbReference>
<dbReference type="GO" id="GO:0005975">
    <property type="term" value="P:carbohydrate metabolic process"/>
    <property type="evidence" value="ECO:0007669"/>
    <property type="project" value="InterPro"/>
</dbReference>
<dbReference type="Proteomes" id="UP000515808">
    <property type="component" value="Chromosome"/>
</dbReference>
<feature type="domain" description="GH16" evidence="4">
    <location>
        <begin position="157"/>
        <end position="438"/>
    </location>
</feature>